<evidence type="ECO:0000256" key="2">
    <source>
        <dbReference type="ARBA" id="ARBA00008533"/>
    </source>
</evidence>
<dbReference type="SMART" id="SM00490">
    <property type="entry name" value="HELICc"/>
    <property type="match status" value="1"/>
</dbReference>
<dbReference type="Gene3D" id="3.40.50.300">
    <property type="entry name" value="P-loop containing nucleotide triphosphate hydrolases"/>
    <property type="match status" value="3"/>
</dbReference>
<dbReference type="InterPro" id="IPR036876">
    <property type="entry name" value="UVR_dom_sf"/>
</dbReference>
<evidence type="ECO:0000256" key="10">
    <source>
        <dbReference type="ARBA" id="ARBA00026033"/>
    </source>
</evidence>
<dbReference type="PROSITE" id="PS50151">
    <property type="entry name" value="UVR"/>
    <property type="match status" value="1"/>
</dbReference>
<dbReference type="GO" id="GO:0009380">
    <property type="term" value="C:excinuclease repair complex"/>
    <property type="evidence" value="ECO:0007669"/>
    <property type="project" value="InterPro"/>
</dbReference>
<dbReference type="GO" id="GO:0003677">
    <property type="term" value="F:DNA binding"/>
    <property type="evidence" value="ECO:0007669"/>
    <property type="project" value="UniProtKB-UniRule"/>
</dbReference>
<comment type="domain">
    <text evidence="12">The beta-hairpin motif is involved in DNA binding.</text>
</comment>
<evidence type="ECO:0000256" key="3">
    <source>
        <dbReference type="ARBA" id="ARBA00022490"/>
    </source>
</evidence>
<evidence type="ECO:0000256" key="8">
    <source>
        <dbReference type="ARBA" id="ARBA00022881"/>
    </source>
</evidence>
<evidence type="ECO:0000256" key="7">
    <source>
        <dbReference type="ARBA" id="ARBA00022840"/>
    </source>
</evidence>
<keyword evidence="7 12" id="KW-0067">ATP-binding</keyword>
<dbReference type="NCBIfam" id="TIGR00631">
    <property type="entry name" value="uvrb"/>
    <property type="match status" value="1"/>
</dbReference>
<feature type="domain" description="Helicase C-terminal" evidence="17">
    <location>
        <begin position="429"/>
        <end position="595"/>
    </location>
</feature>
<gene>
    <name evidence="12" type="primary">uvrB</name>
    <name evidence="18" type="ordered locus">Amico_0780</name>
</gene>
<evidence type="ECO:0000256" key="6">
    <source>
        <dbReference type="ARBA" id="ARBA00022769"/>
    </source>
</evidence>
<dbReference type="InterPro" id="IPR014001">
    <property type="entry name" value="Helicase_ATP-bd"/>
</dbReference>
<evidence type="ECO:0000256" key="11">
    <source>
        <dbReference type="ARBA" id="ARBA00029504"/>
    </source>
</evidence>
<evidence type="ECO:0000256" key="4">
    <source>
        <dbReference type="ARBA" id="ARBA00022741"/>
    </source>
</evidence>
<accession>D5EED1</accession>
<dbReference type="InterPro" id="IPR024759">
    <property type="entry name" value="UvrB_YAD/RRR_dom"/>
</dbReference>
<comment type="subcellular location">
    <subcellularLocation>
        <location evidence="1 12 13">Cytoplasm</location>
    </subcellularLocation>
</comment>
<dbReference type="PANTHER" id="PTHR24029:SF0">
    <property type="entry name" value="UVRABC SYSTEM PROTEIN B"/>
    <property type="match status" value="1"/>
</dbReference>
<dbReference type="SUPFAM" id="SSF46600">
    <property type="entry name" value="C-terminal UvrC-binding domain of UvrB"/>
    <property type="match status" value="1"/>
</dbReference>
<evidence type="ECO:0000256" key="5">
    <source>
        <dbReference type="ARBA" id="ARBA00022763"/>
    </source>
</evidence>
<dbReference type="PANTHER" id="PTHR24029">
    <property type="entry name" value="UVRABC SYSTEM PROTEIN B"/>
    <property type="match status" value="1"/>
</dbReference>
<evidence type="ECO:0000313" key="18">
    <source>
        <dbReference type="EMBL" id="ADE56913.1"/>
    </source>
</evidence>
<dbReference type="eggNOG" id="COG0556">
    <property type="taxonomic scope" value="Bacteria"/>
</dbReference>
<evidence type="ECO:0000256" key="1">
    <source>
        <dbReference type="ARBA" id="ARBA00004496"/>
    </source>
</evidence>
<dbReference type="SUPFAM" id="SSF52540">
    <property type="entry name" value="P-loop containing nucleoside triphosphate hydrolases"/>
    <property type="match status" value="2"/>
</dbReference>
<feature type="domain" description="Helicase ATP-binding" evidence="16">
    <location>
        <begin position="26"/>
        <end position="188"/>
    </location>
</feature>
<evidence type="ECO:0000259" key="17">
    <source>
        <dbReference type="PROSITE" id="PS51194"/>
    </source>
</evidence>
<keyword evidence="8 12" id="KW-0267">Excision nuclease</keyword>
<keyword evidence="5 12" id="KW-0227">DNA damage</keyword>
<evidence type="ECO:0000256" key="14">
    <source>
        <dbReference type="SAM" id="MobiDB-lite"/>
    </source>
</evidence>
<comment type="similarity">
    <text evidence="2 12 13">Belongs to the UvrB family.</text>
</comment>
<keyword evidence="12 13" id="KW-0742">SOS response</keyword>
<dbReference type="EMBL" id="CP001997">
    <property type="protein sequence ID" value="ADE56913.1"/>
    <property type="molecule type" value="Genomic_DNA"/>
</dbReference>
<dbReference type="GO" id="GO:0009381">
    <property type="term" value="F:excinuclease ABC activity"/>
    <property type="evidence" value="ECO:0007669"/>
    <property type="project" value="UniProtKB-UniRule"/>
</dbReference>
<dbReference type="InterPro" id="IPR027417">
    <property type="entry name" value="P-loop_NTPase"/>
</dbReference>
<dbReference type="Pfam" id="PF17757">
    <property type="entry name" value="UvrB_inter"/>
    <property type="match status" value="1"/>
</dbReference>
<dbReference type="NCBIfam" id="NF003673">
    <property type="entry name" value="PRK05298.1"/>
    <property type="match status" value="1"/>
</dbReference>
<evidence type="ECO:0000256" key="13">
    <source>
        <dbReference type="RuleBase" id="RU003587"/>
    </source>
</evidence>
<dbReference type="Pfam" id="PF04851">
    <property type="entry name" value="ResIII"/>
    <property type="match status" value="1"/>
</dbReference>
<dbReference type="HAMAP" id="MF_00204">
    <property type="entry name" value="UvrB"/>
    <property type="match status" value="1"/>
</dbReference>
<feature type="region of interest" description="Disordered" evidence="14">
    <location>
        <begin position="660"/>
        <end position="682"/>
    </location>
</feature>
<keyword evidence="9 12" id="KW-0234">DNA repair</keyword>
<dbReference type="PROSITE" id="PS51192">
    <property type="entry name" value="HELICASE_ATP_BIND_1"/>
    <property type="match status" value="1"/>
</dbReference>
<dbReference type="GO" id="GO:0005524">
    <property type="term" value="F:ATP binding"/>
    <property type="evidence" value="ECO:0007669"/>
    <property type="project" value="UniProtKB-UniRule"/>
</dbReference>
<dbReference type="OrthoDB" id="9806651at2"/>
<feature type="binding site" evidence="12">
    <location>
        <begin position="39"/>
        <end position="46"/>
    </location>
    <ligand>
        <name>ATP</name>
        <dbReference type="ChEBI" id="CHEBI:30616"/>
    </ligand>
</feature>
<evidence type="ECO:0000313" key="19">
    <source>
        <dbReference type="Proteomes" id="UP000002366"/>
    </source>
</evidence>
<dbReference type="RefSeq" id="WP_013048179.1">
    <property type="nucleotide sequence ID" value="NC_014011.1"/>
</dbReference>
<keyword evidence="6 12" id="KW-0228">DNA excision</keyword>
<keyword evidence="4 12" id="KW-0547">Nucleotide-binding</keyword>
<dbReference type="Pfam" id="PF00271">
    <property type="entry name" value="Helicase_C"/>
    <property type="match status" value="1"/>
</dbReference>
<comment type="subunit">
    <text evidence="10 12 13">Forms a heterotetramer with UvrA during the search for lesions. Interacts with UvrC in an incision complex.</text>
</comment>
<dbReference type="GO" id="GO:0006289">
    <property type="term" value="P:nucleotide-excision repair"/>
    <property type="evidence" value="ECO:0007669"/>
    <property type="project" value="UniProtKB-UniRule"/>
</dbReference>
<dbReference type="GO" id="GO:0005737">
    <property type="term" value="C:cytoplasm"/>
    <property type="evidence" value="ECO:0007669"/>
    <property type="project" value="UniProtKB-SubCell"/>
</dbReference>
<evidence type="ECO:0000256" key="12">
    <source>
        <dbReference type="HAMAP-Rule" id="MF_00204"/>
    </source>
</evidence>
<keyword evidence="19" id="KW-1185">Reference proteome</keyword>
<evidence type="ECO:0000259" key="16">
    <source>
        <dbReference type="PROSITE" id="PS51192"/>
    </source>
</evidence>
<dbReference type="STRING" id="572547.Amico_0780"/>
<comment type="function">
    <text evidence="12">The UvrABC repair system catalyzes the recognition and processing of DNA lesions. A damage recognition complex composed of 2 UvrA and 2 UvrB subunits scans DNA for abnormalities. Upon binding of the UvrA(2)B(2) complex to a putative damaged site, the DNA wraps around one UvrB monomer. DNA wrap is dependent on ATP binding by UvrB and probably causes local melting of the DNA helix, facilitating insertion of UvrB beta-hairpin between the DNA strands. Then UvrB probes one DNA strand for the presence of a lesion. If a lesion is found the UvrA subunits dissociate and the UvrB-DNA preincision complex is formed. This complex is subsequently bound by UvrC and the second UvrB is released. If no lesion is found, the DNA wraps around the other UvrB subunit that will check the other stand for damage.</text>
</comment>
<feature type="short sequence motif" description="Beta-hairpin" evidence="12">
    <location>
        <begin position="92"/>
        <end position="115"/>
    </location>
</feature>
<reference evidence="18 19" key="1">
    <citation type="journal article" date="2010" name="Stand. Genomic Sci.">
        <title>Complete genome sequence of Aminobacterium colombiense type strain (ALA-1).</title>
        <authorList>
            <person name="Chertkov O."/>
            <person name="Sikorski J."/>
            <person name="Brambilla E."/>
            <person name="Lapidus A."/>
            <person name="Copeland A."/>
            <person name="Glavina Del Rio T."/>
            <person name="Nolan M."/>
            <person name="Lucas S."/>
            <person name="Tice H."/>
            <person name="Cheng J.F."/>
            <person name="Han C."/>
            <person name="Detter J.C."/>
            <person name="Bruce D."/>
            <person name="Tapia R."/>
            <person name="Goodwin L."/>
            <person name="Pitluck S."/>
            <person name="Liolios K."/>
            <person name="Ivanova N."/>
            <person name="Mavromatis K."/>
            <person name="Ovchinnikova G."/>
            <person name="Pati A."/>
            <person name="Chen A."/>
            <person name="Palaniappan K."/>
            <person name="Land M."/>
            <person name="Hauser L."/>
            <person name="Chang Y.J."/>
            <person name="Jeffries C.D."/>
            <person name="Spring S."/>
            <person name="Rohde M."/>
            <person name="Goker M."/>
            <person name="Bristow J."/>
            <person name="Eisen J.A."/>
            <person name="Markowitz V."/>
            <person name="Hugenholtz P."/>
            <person name="Kyrpides N.C."/>
            <person name="Klenk H.P."/>
        </authorList>
    </citation>
    <scope>NUCLEOTIDE SEQUENCE [LARGE SCALE GENOMIC DNA]</scope>
    <source>
        <strain evidence="19">DSM 12261 / ALA-1</strain>
    </source>
</reference>
<protein>
    <recommendedName>
        <fullName evidence="11 12">UvrABC system protein B</fullName>
        <shortName evidence="12">Protein UvrB</shortName>
    </recommendedName>
    <alternativeName>
        <fullName evidence="12">Excinuclease ABC subunit B</fullName>
    </alternativeName>
</protein>
<dbReference type="Proteomes" id="UP000002366">
    <property type="component" value="Chromosome"/>
</dbReference>
<proteinExistence type="inferred from homology"/>
<dbReference type="Pfam" id="PF12344">
    <property type="entry name" value="UvrB"/>
    <property type="match status" value="1"/>
</dbReference>
<feature type="compositionally biased region" description="Basic residues" evidence="14">
    <location>
        <begin position="663"/>
        <end position="682"/>
    </location>
</feature>
<dbReference type="InterPro" id="IPR001650">
    <property type="entry name" value="Helicase_C-like"/>
</dbReference>
<dbReference type="AlphaFoldDB" id="D5EED1"/>
<evidence type="ECO:0000256" key="9">
    <source>
        <dbReference type="ARBA" id="ARBA00023204"/>
    </source>
</evidence>
<dbReference type="KEGG" id="aco:Amico_0780"/>
<feature type="domain" description="UVR" evidence="15">
    <location>
        <begin position="619"/>
        <end position="654"/>
    </location>
</feature>
<dbReference type="Pfam" id="PF02151">
    <property type="entry name" value="UVR"/>
    <property type="match status" value="1"/>
</dbReference>
<dbReference type="Gene3D" id="4.10.860.10">
    <property type="entry name" value="UVR domain"/>
    <property type="match status" value="1"/>
</dbReference>
<dbReference type="InterPro" id="IPR001943">
    <property type="entry name" value="UVR_dom"/>
</dbReference>
<dbReference type="InterPro" id="IPR006935">
    <property type="entry name" value="Helicase/UvrB_N"/>
</dbReference>
<sequence>MSGIFNLKADWGPSGDQPEAIEKLVESLKNGTRFQTLLGVTGSGKTFTVANVLAQFDRPVLVLAHNKTLAAQLYTEFKTFFPHNAVHYFVSYYDYYQPEAYIPSSDTYIEKDASINDRIEKLRLAATKALVERRDVIVVASVSCIYGLGKKEMYEEVIFPFAVGEKWDRRGFMERLIDNYYARNDMLLEAGKFRARGDVLEIYPSYSETALRVAFFDDEIERIDEIDPVSGHTLKQLPKASIFPAQHYVTSRDAIDKAMGQIQQELDEQLHLLKKQGKLLEAQRLEMRTRYDMEMLAEVGYCSGIENYSRYLDGRNPGEPPGTLLDFFPDDFIMVIDESHITLPQVRGMYNGDRARKTTLVENGFRLPSCLDNRPLNWREFKKYLRQVIFISATPGDWEREVSTCVAEQIIRPTGVVDPEVVVSPATGQVDDLVDRLRGITARGERALVTTLTKKSSEDLAEYLADLQFKVKYIHSELNAFERAELIRDLRSGEVSILVGINLLREGMDLPEVSLVAILDADREGFLRSHRSLIQIMGRAARNTRGQVVLYADVETESIRTSVQETRRRREIQMLFNEKHGIIPQTISKTVQNLLPEEFTSDAVKLESRRGKRTKEVQEYTHSDLERLMWEAVEKLDFEKAAQIRDILTDSKGKEWQRVASYQHKRSKRAQSQKYKRNTSKK</sequence>
<dbReference type="HOGENOM" id="CLU_009621_2_1_0"/>
<dbReference type="GO" id="GO:0016887">
    <property type="term" value="F:ATP hydrolysis activity"/>
    <property type="evidence" value="ECO:0007669"/>
    <property type="project" value="InterPro"/>
</dbReference>
<dbReference type="GO" id="GO:0009432">
    <property type="term" value="P:SOS response"/>
    <property type="evidence" value="ECO:0007669"/>
    <property type="project" value="UniProtKB-UniRule"/>
</dbReference>
<dbReference type="SMART" id="SM00487">
    <property type="entry name" value="DEXDc"/>
    <property type="match status" value="1"/>
</dbReference>
<evidence type="ECO:0000259" key="15">
    <source>
        <dbReference type="PROSITE" id="PS50151"/>
    </source>
</evidence>
<dbReference type="PROSITE" id="PS51194">
    <property type="entry name" value="HELICASE_CTER"/>
    <property type="match status" value="1"/>
</dbReference>
<name>D5EED1_AMICL</name>
<organism evidence="18 19">
    <name type="scientific">Aminobacterium colombiense (strain DSM 12261 / ALA-1)</name>
    <dbReference type="NCBI Taxonomy" id="572547"/>
    <lineage>
        <taxon>Bacteria</taxon>
        <taxon>Thermotogati</taxon>
        <taxon>Synergistota</taxon>
        <taxon>Synergistia</taxon>
        <taxon>Synergistales</taxon>
        <taxon>Aminobacteriaceae</taxon>
        <taxon>Aminobacterium</taxon>
    </lineage>
</organism>
<dbReference type="InterPro" id="IPR041471">
    <property type="entry name" value="UvrB_inter"/>
</dbReference>
<dbReference type="InterPro" id="IPR004807">
    <property type="entry name" value="UvrB"/>
</dbReference>
<keyword evidence="3 12" id="KW-0963">Cytoplasm</keyword>
<dbReference type="CDD" id="cd17916">
    <property type="entry name" value="DEXHc_UvrB"/>
    <property type="match status" value="1"/>
</dbReference>